<reference evidence="1 2" key="1">
    <citation type="submission" date="2018-08" db="EMBL/GenBank/DDBJ databases">
        <title>Lactobacillus suantsai sp. nov., isolated from traditional fermented suan-tsai in Taiwan.</title>
        <authorList>
            <person name="Huang C.-H."/>
        </authorList>
    </citation>
    <scope>NUCLEOTIDE SEQUENCE [LARGE SCALE GENOMIC DNA]</scope>
    <source>
        <strain evidence="1 2">BCRC 12945</strain>
    </source>
</reference>
<evidence type="ECO:0000313" key="1">
    <source>
        <dbReference type="EMBL" id="RXI79193.1"/>
    </source>
</evidence>
<dbReference type="Proteomes" id="UP000290602">
    <property type="component" value="Unassembled WGS sequence"/>
</dbReference>
<proteinExistence type="predicted"/>
<dbReference type="OrthoDB" id="2297036at2"/>
<gene>
    <name evidence="1" type="ORF">DXH47_03875</name>
</gene>
<evidence type="ECO:0008006" key="3">
    <source>
        <dbReference type="Google" id="ProtNLM"/>
    </source>
</evidence>
<name>A0A4Q0VKB8_9LACO</name>
<organism evidence="1 2">
    <name type="scientific">Levilactobacillus suantsaii</name>
    <dbReference type="NCBI Taxonomy" id="2292255"/>
    <lineage>
        <taxon>Bacteria</taxon>
        <taxon>Bacillati</taxon>
        <taxon>Bacillota</taxon>
        <taxon>Bacilli</taxon>
        <taxon>Lactobacillales</taxon>
        <taxon>Lactobacillaceae</taxon>
        <taxon>Levilactobacillus</taxon>
    </lineage>
</organism>
<dbReference type="EMBL" id="QXIL01000005">
    <property type="protein sequence ID" value="RXI79193.1"/>
    <property type="molecule type" value="Genomic_DNA"/>
</dbReference>
<sequence length="108" mass="11793">MSVGRFVAGVGLAAGLGLATYLTVTKQDPRTWGRKVKHSVTQTKADLTDVKHAKDRVISNVTKLTSALEDGTQALTTIQHQIEQFQFKIAPRVAAIEETVSHLENHQS</sequence>
<dbReference type="AlphaFoldDB" id="A0A4Q0VKB8"/>
<comment type="caution">
    <text evidence="1">The sequence shown here is derived from an EMBL/GenBank/DDBJ whole genome shotgun (WGS) entry which is preliminary data.</text>
</comment>
<evidence type="ECO:0000313" key="2">
    <source>
        <dbReference type="Proteomes" id="UP000290602"/>
    </source>
</evidence>
<accession>A0A4Q0VKB8</accession>
<dbReference type="RefSeq" id="WP_129031754.1">
    <property type="nucleotide sequence ID" value="NZ_CP059603.1"/>
</dbReference>
<keyword evidence="2" id="KW-1185">Reference proteome</keyword>
<protein>
    <recommendedName>
        <fullName evidence="3">YtxH domain-containing protein</fullName>
    </recommendedName>
</protein>